<evidence type="ECO:0000256" key="4">
    <source>
        <dbReference type="ARBA" id="ARBA00022801"/>
    </source>
</evidence>
<dbReference type="KEGG" id="krh:KRH_14000"/>
<dbReference type="PANTHER" id="PTHR13604:SF0">
    <property type="entry name" value="ABASIC SITE PROCESSING PROTEIN HMCES"/>
    <property type="match status" value="1"/>
</dbReference>
<dbReference type="SUPFAM" id="SSF143081">
    <property type="entry name" value="BB1717-like"/>
    <property type="match status" value="1"/>
</dbReference>
<dbReference type="GO" id="GO:0006508">
    <property type="term" value="P:proteolysis"/>
    <property type="evidence" value="ECO:0007669"/>
    <property type="project" value="UniProtKB-KW"/>
</dbReference>
<feature type="region of interest" description="Disordered" evidence="9">
    <location>
        <begin position="251"/>
        <end position="270"/>
    </location>
</feature>
<keyword evidence="5" id="KW-0190">Covalent protein-DNA linkage</keyword>
<evidence type="ECO:0000256" key="7">
    <source>
        <dbReference type="ARBA" id="ARBA00023239"/>
    </source>
</evidence>
<keyword evidence="7" id="KW-0456">Lyase</keyword>
<organism evidence="10 11">
    <name type="scientific">Kocuria rhizophila (strain ATCC 9341 / DSM 348 / NBRC 103217 / DC2201)</name>
    <dbReference type="NCBI Taxonomy" id="378753"/>
    <lineage>
        <taxon>Bacteria</taxon>
        <taxon>Bacillati</taxon>
        <taxon>Actinomycetota</taxon>
        <taxon>Actinomycetes</taxon>
        <taxon>Micrococcales</taxon>
        <taxon>Micrococcaceae</taxon>
        <taxon>Kocuria</taxon>
    </lineage>
</organism>
<dbReference type="EMBL" id="AP009152">
    <property type="protein sequence ID" value="BAG29747.1"/>
    <property type="molecule type" value="Genomic_DNA"/>
</dbReference>
<name>B2GJ42_KOCRD</name>
<dbReference type="EC" id="3.4.-.-" evidence="8"/>
<keyword evidence="6" id="KW-0238">DNA-binding</keyword>
<dbReference type="HOGENOM" id="CLU_035990_6_2_11"/>
<evidence type="ECO:0000256" key="3">
    <source>
        <dbReference type="ARBA" id="ARBA00022763"/>
    </source>
</evidence>
<dbReference type="InterPro" id="IPR036590">
    <property type="entry name" value="SRAP-like"/>
</dbReference>
<dbReference type="GO" id="GO:0003697">
    <property type="term" value="F:single-stranded DNA binding"/>
    <property type="evidence" value="ECO:0007669"/>
    <property type="project" value="InterPro"/>
</dbReference>
<dbReference type="RefSeq" id="WP_012398468.1">
    <property type="nucleotide sequence ID" value="NC_010617.1"/>
</dbReference>
<reference evidence="10 11" key="1">
    <citation type="journal article" date="2008" name="J. Bacteriol.">
        <title>Complete genome sequence of the soil actinomycete Kocuria rhizophila.</title>
        <authorList>
            <person name="Takarada H."/>
            <person name="Sekine M."/>
            <person name="Kosugi H."/>
            <person name="Matsuo Y."/>
            <person name="Fujisawa T."/>
            <person name="Omata S."/>
            <person name="Kishi E."/>
            <person name="Shimizu A."/>
            <person name="Tsukatani N."/>
            <person name="Tanikawa S."/>
            <person name="Fujita N."/>
            <person name="Harayama S."/>
        </authorList>
    </citation>
    <scope>NUCLEOTIDE SEQUENCE [LARGE SCALE GENOMIC DNA]</scope>
    <source>
        <strain evidence="11">ATCC 9341 / DSM 348 / NBRC 103217 / DC2201</strain>
    </source>
</reference>
<evidence type="ECO:0000256" key="2">
    <source>
        <dbReference type="ARBA" id="ARBA00022670"/>
    </source>
</evidence>
<dbReference type="AlphaFoldDB" id="B2GJ42"/>
<dbReference type="Pfam" id="PF02586">
    <property type="entry name" value="SRAP"/>
    <property type="match status" value="1"/>
</dbReference>
<dbReference type="OrthoDB" id="9782620at2"/>
<dbReference type="Gene3D" id="3.90.1680.10">
    <property type="entry name" value="SOS response associated peptidase-like"/>
    <property type="match status" value="1"/>
</dbReference>
<evidence type="ECO:0000256" key="1">
    <source>
        <dbReference type="ARBA" id="ARBA00008136"/>
    </source>
</evidence>
<dbReference type="STRING" id="378753.KRH_14000"/>
<protein>
    <recommendedName>
        <fullName evidence="8">Abasic site processing protein</fullName>
        <ecNumber evidence="8">3.4.-.-</ecNumber>
    </recommendedName>
</protein>
<evidence type="ECO:0000313" key="11">
    <source>
        <dbReference type="Proteomes" id="UP000008838"/>
    </source>
</evidence>
<accession>B2GJ42</accession>
<keyword evidence="2 8" id="KW-0645">Protease</keyword>
<evidence type="ECO:0000256" key="9">
    <source>
        <dbReference type="SAM" id="MobiDB-lite"/>
    </source>
</evidence>
<dbReference type="eggNOG" id="COG2135">
    <property type="taxonomic scope" value="Bacteria"/>
</dbReference>
<comment type="similarity">
    <text evidence="1 8">Belongs to the SOS response-associated peptidase family.</text>
</comment>
<keyword evidence="11" id="KW-1185">Reference proteome</keyword>
<evidence type="ECO:0000256" key="8">
    <source>
        <dbReference type="RuleBase" id="RU364100"/>
    </source>
</evidence>
<dbReference type="Proteomes" id="UP000008838">
    <property type="component" value="Chromosome"/>
</dbReference>
<keyword evidence="3" id="KW-0227">DNA damage</keyword>
<gene>
    <name evidence="10" type="ordered locus">KRH_14000</name>
</gene>
<evidence type="ECO:0000313" key="10">
    <source>
        <dbReference type="EMBL" id="BAG29747.1"/>
    </source>
</evidence>
<dbReference type="InterPro" id="IPR003738">
    <property type="entry name" value="SRAP"/>
</dbReference>
<sequence length="270" mass="29570">MCGRYVIARTPGQLALPFDARVDASVGEHVEPNWNVAPTHTVPVLLERLSEDGQLLPELHAARWGLVPSWAKEISVGSRMFNARSETVMDKPSFRAAITSRRCAVPADGYYEWKAPDTGRGRKQPYYVHPRDGSGIWFAGIYEWWRVPADATDGARAGQTRPGRGGDPDGAWLLSCSILTRAAPSPHDEDPALAALGSLHDRLPVGMSEEFAREWITPDTDKARTRALVDRAVDHGLEVAAHWSMHPVGTEVGSVASRGPQLVEPQNTLL</sequence>
<dbReference type="PANTHER" id="PTHR13604">
    <property type="entry name" value="DC12-RELATED"/>
    <property type="match status" value="1"/>
</dbReference>
<proteinExistence type="inferred from homology"/>
<keyword evidence="4 8" id="KW-0378">Hydrolase</keyword>
<dbReference type="GO" id="GO:0106300">
    <property type="term" value="P:protein-DNA covalent cross-linking repair"/>
    <property type="evidence" value="ECO:0007669"/>
    <property type="project" value="InterPro"/>
</dbReference>
<dbReference type="GO" id="GO:0008233">
    <property type="term" value="F:peptidase activity"/>
    <property type="evidence" value="ECO:0007669"/>
    <property type="project" value="UniProtKB-KW"/>
</dbReference>
<evidence type="ECO:0000256" key="5">
    <source>
        <dbReference type="ARBA" id="ARBA00023124"/>
    </source>
</evidence>
<dbReference type="GO" id="GO:0016829">
    <property type="term" value="F:lyase activity"/>
    <property type="evidence" value="ECO:0007669"/>
    <property type="project" value="UniProtKB-KW"/>
</dbReference>
<evidence type="ECO:0000256" key="6">
    <source>
        <dbReference type="ARBA" id="ARBA00023125"/>
    </source>
</evidence>